<dbReference type="EMBL" id="AMEZ01000059">
    <property type="protein sequence ID" value="EKY26145.1"/>
    <property type="molecule type" value="Genomic_DNA"/>
</dbReference>
<dbReference type="HAMAP" id="MF_00313">
    <property type="entry name" value="Glutaminase"/>
    <property type="match status" value="1"/>
</dbReference>
<evidence type="ECO:0000256" key="5">
    <source>
        <dbReference type="ARBA" id="ARBA00049534"/>
    </source>
</evidence>
<dbReference type="FunFam" id="3.40.710.10:FF:000005">
    <property type="entry name" value="Glutaminase"/>
    <property type="match status" value="1"/>
</dbReference>
<dbReference type="InterPro" id="IPR012338">
    <property type="entry name" value="Beta-lactam/transpept-like"/>
</dbReference>
<evidence type="ECO:0000256" key="4">
    <source>
        <dbReference type="ARBA" id="ARBA00022801"/>
    </source>
</evidence>
<dbReference type="GO" id="GO:0004359">
    <property type="term" value="F:glutaminase activity"/>
    <property type="evidence" value="ECO:0007669"/>
    <property type="project" value="UniProtKB-UniRule"/>
</dbReference>
<feature type="binding site" evidence="6">
    <location>
        <position position="172"/>
    </location>
    <ligand>
        <name>substrate</name>
    </ligand>
</feature>
<evidence type="ECO:0000256" key="3">
    <source>
        <dbReference type="ARBA" id="ARBA00012918"/>
    </source>
</evidence>
<evidence type="ECO:0000256" key="2">
    <source>
        <dbReference type="ARBA" id="ARBA00011881"/>
    </source>
</evidence>
<evidence type="ECO:0000256" key="1">
    <source>
        <dbReference type="ARBA" id="ARBA00011076"/>
    </source>
</evidence>
<dbReference type="NCBIfam" id="TIGR03814">
    <property type="entry name" value="Gln_ase"/>
    <property type="match status" value="1"/>
</dbReference>
<accession>L1QEN4</accession>
<dbReference type="SUPFAM" id="SSF56601">
    <property type="entry name" value="beta-lactamase/transpeptidase-like"/>
    <property type="match status" value="1"/>
</dbReference>
<evidence type="ECO:0000313" key="8">
    <source>
        <dbReference type="Proteomes" id="UP000010420"/>
    </source>
</evidence>
<dbReference type="GO" id="GO:0006543">
    <property type="term" value="P:L-glutamine catabolic process"/>
    <property type="evidence" value="ECO:0007669"/>
    <property type="project" value="TreeGrafter"/>
</dbReference>
<feature type="binding site" evidence="6">
    <location>
        <position position="120"/>
    </location>
    <ligand>
        <name>substrate</name>
    </ligand>
</feature>
<dbReference type="Proteomes" id="UP000010420">
    <property type="component" value="Unassembled WGS sequence"/>
</dbReference>
<protein>
    <recommendedName>
        <fullName evidence="3 6">Glutaminase</fullName>
        <ecNumber evidence="3 6">3.5.1.2</ecNumber>
    </recommendedName>
</protein>
<proteinExistence type="inferred from homology"/>
<dbReference type="InterPro" id="IPR015868">
    <property type="entry name" value="Glutaminase"/>
</dbReference>
<keyword evidence="8" id="KW-1185">Reference proteome</keyword>
<comment type="similarity">
    <text evidence="1 6">Belongs to the glutaminase family.</text>
</comment>
<dbReference type="HOGENOM" id="CLU_027932_1_0_9"/>
<gene>
    <name evidence="6" type="primary">glsA</name>
    <name evidence="7" type="ORF">HMPREF0216_02184</name>
</gene>
<dbReference type="PANTHER" id="PTHR12544">
    <property type="entry name" value="GLUTAMINASE"/>
    <property type="match status" value="1"/>
</dbReference>
<dbReference type="STRING" id="545697.HMPREF0216_02184"/>
<feature type="binding site" evidence="6">
    <location>
        <position position="266"/>
    </location>
    <ligand>
        <name>substrate</name>
    </ligand>
</feature>
<sequence length="312" mass="34485">MKRKKLMKNLLINLVEKNKKYTEEGKLASYIPALLKADKEALGLCVVDIKNNEEYWAGDSDVKFTIQSISKVVSLIIALNDNGRENVFKKVNVEPTGMGFNSIVNLEIRNQDRPYNPMINAGAIVTTSLIFGENEDHKLQRILNFLRRATNNPSIDINKEIYESEKATGDRNRSLAYFMKSSNILEGNVEEVLDLYFKQCSIEATAKDMARFAAVIANDGIAPWSDEILISREVCRIVKTIMVTCGMYDASGEFAVHVGVPAKSGVGGGIIATVPKRYGIGIYGPALDSKGNSIGGIHILKDLSEELELSIF</sequence>
<dbReference type="EC" id="3.5.1.2" evidence="3 6"/>
<organism evidence="7 8">
    <name type="scientific">Clostridium celatum DSM 1785</name>
    <dbReference type="NCBI Taxonomy" id="545697"/>
    <lineage>
        <taxon>Bacteria</taxon>
        <taxon>Bacillati</taxon>
        <taxon>Bacillota</taxon>
        <taxon>Clostridia</taxon>
        <taxon>Eubacteriales</taxon>
        <taxon>Clostridiaceae</taxon>
        <taxon>Clostridium</taxon>
    </lineage>
</organism>
<evidence type="ECO:0000313" key="7">
    <source>
        <dbReference type="EMBL" id="EKY26145.1"/>
    </source>
</evidence>
<dbReference type="Gene3D" id="3.40.710.10">
    <property type="entry name" value="DD-peptidase/beta-lactamase superfamily"/>
    <property type="match status" value="1"/>
</dbReference>
<dbReference type="GO" id="GO:0006537">
    <property type="term" value="P:glutamate biosynthetic process"/>
    <property type="evidence" value="ECO:0007669"/>
    <property type="project" value="TreeGrafter"/>
</dbReference>
<dbReference type="Pfam" id="PF04960">
    <property type="entry name" value="Glutaminase"/>
    <property type="match status" value="1"/>
</dbReference>
<evidence type="ECO:0000256" key="6">
    <source>
        <dbReference type="HAMAP-Rule" id="MF_00313"/>
    </source>
</evidence>
<keyword evidence="4 6" id="KW-0378">Hydrolase</keyword>
<feature type="binding site" evidence="6">
    <location>
        <position position="248"/>
    </location>
    <ligand>
        <name>substrate</name>
    </ligand>
</feature>
<dbReference type="eggNOG" id="COG2066">
    <property type="taxonomic scope" value="Bacteria"/>
</dbReference>
<dbReference type="PANTHER" id="PTHR12544:SF29">
    <property type="entry name" value="GLUTAMINASE"/>
    <property type="match status" value="1"/>
</dbReference>
<keyword evidence="6" id="KW-0007">Acetylation</keyword>
<comment type="caution">
    <text evidence="7">The sequence shown here is derived from an EMBL/GenBank/DDBJ whole genome shotgun (WGS) entry which is preliminary data.</text>
</comment>
<feature type="binding site" evidence="6">
    <location>
        <position position="196"/>
    </location>
    <ligand>
        <name>substrate</name>
    </ligand>
</feature>
<feature type="binding site" evidence="6">
    <location>
        <position position="165"/>
    </location>
    <ligand>
        <name>substrate</name>
    </ligand>
</feature>
<comment type="catalytic activity">
    <reaction evidence="5 6">
        <text>L-glutamine + H2O = L-glutamate + NH4(+)</text>
        <dbReference type="Rhea" id="RHEA:15889"/>
        <dbReference type="ChEBI" id="CHEBI:15377"/>
        <dbReference type="ChEBI" id="CHEBI:28938"/>
        <dbReference type="ChEBI" id="CHEBI:29985"/>
        <dbReference type="ChEBI" id="CHEBI:58359"/>
        <dbReference type="EC" id="3.5.1.2"/>
    </reaction>
</comment>
<feature type="binding site" evidence="6">
    <location>
        <position position="68"/>
    </location>
    <ligand>
        <name>substrate</name>
    </ligand>
</feature>
<dbReference type="PATRIC" id="fig|545697.3.peg.2146"/>
<comment type="subunit">
    <text evidence="2 6">Homotetramer.</text>
</comment>
<reference evidence="7 8" key="1">
    <citation type="submission" date="2012-05" db="EMBL/GenBank/DDBJ databases">
        <authorList>
            <person name="Weinstock G."/>
            <person name="Sodergren E."/>
            <person name="Lobos E.A."/>
            <person name="Fulton L."/>
            <person name="Fulton R."/>
            <person name="Courtney L."/>
            <person name="Fronick C."/>
            <person name="O'Laughlin M."/>
            <person name="Godfrey J."/>
            <person name="Wilson R.M."/>
            <person name="Miner T."/>
            <person name="Farmer C."/>
            <person name="Delehaunty K."/>
            <person name="Cordes M."/>
            <person name="Minx P."/>
            <person name="Tomlinson C."/>
            <person name="Chen J."/>
            <person name="Wollam A."/>
            <person name="Pepin K.H."/>
            <person name="Bhonagiri V."/>
            <person name="Zhang X."/>
            <person name="Suruliraj S."/>
            <person name="Warren W."/>
            <person name="Mitreva M."/>
            <person name="Mardis E.R."/>
            <person name="Wilson R.K."/>
        </authorList>
    </citation>
    <scope>NUCLEOTIDE SEQUENCE [LARGE SCALE GENOMIC DNA]</scope>
    <source>
        <strain evidence="7 8">DSM 1785</strain>
    </source>
</reference>
<dbReference type="AlphaFoldDB" id="L1QEN4"/>
<name>L1QEN4_9CLOT</name>